<dbReference type="PANTHER" id="PTHR43301:SF3">
    <property type="entry name" value="ARABINAN ENDO-1,5-ALPHA-L-ARABINOSIDASE A-RELATED"/>
    <property type="match status" value="1"/>
</dbReference>
<evidence type="ECO:0000313" key="12">
    <source>
        <dbReference type="Proteomes" id="UP000823851"/>
    </source>
</evidence>
<dbReference type="EMBL" id="DWUW01000358">
    <property type="protein sequence ID" value="HJD32742.1"/>
    <property type="molecule type" value="Genomic_DNA"/>
</dbReference>
<dbReference type="InterPro" id="IPR050727">
    <property type="entry name" value="GH43_arabinanases"/>
</dbReference>
<reference evidence="11" key="2">
    <citation type="submission" date="2021-04" db="EMBL/GenBank/DDBJ databases">
        <authorList>
            <person name="Gilroy R."/>
        </authorList>
    </citation>
    <scope>NUCLEOTIDE SEQUENCE</scope>
    <source>
        <strain evidence="11">ChiHjej8B7-25341</strain>
    </source>
</reference>
<evidence type="ECO:0000256" key="1">
    <source>
        <dbReference type="ARBA" id="ARBA00004834"/>
    </source>
</evidence>
<evidence type="ECO:0000256" key="2">
    <source>
        <dbReference type="ARBA" id="ARBA00009865"/>
    </source>
</evidence>
<feature type="active site" description="Proton acceptor" evidence="5">
    <location>
        <position position="94"/>
    </location>
</feature>
<dbReference type="Pfam" id="PF16369">
    <property type="entry name" value="GH43_C"/>
    <property type="match status" value="1"/>
</dbReference>
<dbReference type="Proteomes" id="UP000823851">
    <property type="component" value="Unassembled WGS sequence"/>
</dbReference>
<sequence length="547" mass="60031">MKRSSKRYPQIFLAAALSAALLLSGCGRAEPSGTAEAGQPDTMTETMGEDGSADVTNASETARPETEASAQPDVEDLLAEIRTAENGAGVSIHDPSIEVFDGRYYLFGSHMTGAYSDDLQTWTYIGNGYSPANPLFENLFADGLGIFDYAGDYGDGTYAVWAEDVIYLEEMEKYVMYFCVSSTYIKSNLCYATADAPEGPYVYQGPLLYSGFTAQDIGETDVYEYVDQTEAFSYLNGGQYNNSLWPNCIDPAPFFDAEGRLWMVYGSWSGGIFLLELDPATGLVIHPEADPENDVDPYFGKRLLGGGHISIEGPYIQYDEKSGYYYLYVSYGGLERTGGYQIRVFRSRTPDGEYVDMNGEAPSIASVHAKYGLKLSGNYEMPGCKYAYMATGGQSAFQDEDGKQYLCYHSRFDHGTEYHEPCVKQVFVNEEGWPVLAPYTTKGETLSETGYGMEEMAGTYFFINQGIGISDEIAQPQLVTLNKDGTVSGSVEGTWESTEGTAYMKLSCDGVTYSGVFCRMQDEAGTEVMTFSAAGNNQSVWGARYPE</sequence>
<evidence type="ECO:0000256" key="9">
    <source>
        <dbReference type="SAM" id="SignalP"/>
    </source>
</evidence>
<dbReference type="GO" id="GO:0005975">
    <property type="term" value="P:carbohydrate metabolic process"/>
    <property type="evidence" value="ECO:0007669"/>
    <property type="project" value="InterPro"/>
</dbReference>
<proteinExistence type="inferred from homology"/>
<comment type="caution">
    <text evidence="11">The sequence shown here is derived from an EMBL/GenBank/DDBJ whole genome shotgun (WGS) entry which is preliminary data.</text>
</comment>
<evidence type="ECO:0000256" key="7">
    <source>
        <dbReference type="RuleBase" id="RU361187"/>
    </source>
</evidence>
<evidence type="ECO:0000313" key="11">
    <source>
        <dbReference type="EMBL" id="HJD32742.1"/>
    </source>
</evidence>
<dbReference type="InterPro" id="IPR023296">
    <property type="entry name" value="Glyco_hydro_beta-prop_sf"/>
</dbReference>
<dbReference type="Gene3D" id="2.115.10.20">
    <property type="entry name" value="Glycosyl hydrolase domain, family 43"/>
    <property type="match status" value="1"/>
</dbReference>
<organism evidence="11 12">
    <name type="scientific">Candidatus Eisenbergiella stercorigallinarum</name>
    <dbReference type="NCBI Taxonomy" id="2838557"/>
    <lineage>
        <taxon>Bacteria</taxon>
        <taxon>Bacillati</taxon>
        <taxon>Bacillota</taxon>
        <taxon>Clostridia</taxon>
        <taxon>Lachnospirales</taxon>
        <taxon>Lachnospiraceae</taxon>
        <taxon>Eisenbergiella</taxon>
    </lineage>
</organism>
<dbReference type="InterPro" id="IPR006710">
    <property type="entry name" value="Glyco_hydro_43"/>
</dbReference>
<dbReference type="Gene3D" id="2.40.128.10">
    <property type="match status" value="1"/>
</dbReference>
<feature type="domain" description="Extracellular endo-alpha-(1-&gt;5)-L-arabinanase C-terminal" evidence="10">
    <location>
        <begin position="438"/>
        <end position="542"/>
    </location>
</feature>
<evidence type="ECO:0000259" key="10">
    <source>
        <dbReference type="Pfam" id="PF16369"/>
    </source>
</evidence>
<protein>
    <submittedName>
        <fullName evidence="11">Glycoside hydrolase family 43 protein</fullName>
    </submittedName>
</protein>
<evidence type="ECO:0000256" key="8">
    <source>
        <dbReference type="SAM" id="MobiDB-lite"/>
    </source>
</evidence>
<feature type="region of interest" description="Disordered" evidence="8">
    <location>
        <begin position="28"/>
        <end position="73"/>
    </location>
</feature>
<feature type="active site" description="Proton donor" evidence="5">
    <location>
        <position position="312"/>
    </location>
</feature>
<evidence type="ECO:0000256" key="6">
    <source>
        <dbReference type="PIRSR" id="PIRSR606710-2"/>
    </source>
</evidence>
<comment type="pathway">
    <text evidence="1">Glycan metabolism; L-arabinan degradation.</text>
</comment>
<evidence type="ECO:0000256" key="5">
    <source>
        <dbReference type="PIRSR" id="PIRSR606710-1"/>
    </source>
</evidence>
<dbReference type="Pfam" id="PF04616">
    <property type="entry name" value="Glyco_hydro_43"/>
    <property type="match status" value="1"/>
</dbReference>
<gene>
    <name evidence="11" type="ORF">H9912_12495</name>
</gene>
<dbReference type="SUPFAM" id="SSF75005">
    <property type="entry name" value="Arabinanase/levansucrase/invertase"/>
    <property type="match status" value="1"/>
</dbReference>
<dbReference type="GO" id="GO:0004553">
    <property type="term" value="F:hydrolase activity, hydrolyzing O-glycosyl compounds"/>
    <property type="evidence" value="ECO:0007669"/>
    <property type="project" value="InterPro"/>
</dbReference>
<feature type="chain" id="PRO_5039110167" evidence="9">
    <location>
        <begin position="30"/>
        <end position="547"/>
    </location>
</feature>
<keyword evidence="3 7" id="KW-0378">Hydrolase</keyword>
<comment type="similarity">
    <text evidence="2 7">Belongs to the glycosyl hydrolase 43 family.</text>
</comment>
<reference evidence="11" key="1">
    <citation type="journal article" date="2021" name="PeerJ">
        <title>Extensive microbial diversity within the chicken gut microbiome revealed by metagenomics and culture.</title>
        <authorList>
            <person name="Gilroy R."/>
            <person name="Ravi A."/>
            <person name="Getino M."/>
            <person name="Pursley I."/>
            <person name="Horton D.L."/>
            <person name="Alikhan N.F."/>
            <person name="Baker D."/>
            <person name="Gharbi K."/>
            <person name="Hall N."/>
            <person name="Watson M."/>
            <person name="Adriaenssens E.M."/>
            <person name="Foster-Nyarko E."/>
            <person name="Jarju S."/>
            <person name="Secka A."/>
            <person name="Antonio M."/>
            <person name="Oren A."/>
            <person name="Chaudhuri R.R."/>
            <person name="La Ragione R."/>
            <person name="Hildebrand F."/>
            <person name="Pallen M.J."/>
        </authorList>
    </citation>
    <scope>NUCLEOTIDE SEQUENCE</scope>
    <source>
        <strain evidence="11">ChiHjej8B7-25341</strain>
    </source>
</reference>
<dbReference type="AlphaFoldDB" id="A0A9D2U0Y6"/>
<name>A0A9D2U0Y6_9FIRM</name>
<evidence type="ECO:0000256" key="3">
    <source>
        <dbReference type="ARBA" id="ARBA00022801"/>
    </source>
</evidence>
<dbReference type="PROSITE" id="PS51257">
    <property type="entry name" value="PROKAR_LIPOPROTEIN"/>
    <property type="match status" value="1"/>
</dbReference>
<accession>A0A9D2U0Y6</accession>
<dbReference type="InterPro" id="IPR032291">
    <property type="entry name" value="Abn2_C"/>
</dbReference>
<feature type="site" description="Important for catalytic activity, responsible for pKa modulation of the active site Glu and correct orientation of both the proton donor and substrate" evidence="6">
    <location>
        <position position="250"/>
    </location>
</feature>
<dbReference type="CDD" id="cd18832">
    <property type="entry name" value="GH43_GsAbnA-like"/>
    <property type="match status" value="1"/>
</dbReference>
<evidence type="ECO:0000256" key="4">
    <source>
        <dbReference type="ARBA" id="ARBA00023295"/>
    </source>
</evidence>
<dbReference type="PANTHER" id="PTHR43301">
    <property type="entry name" value="ARABINAN ENDO-1,5-ALPHA-L-ARABINOSIDASE"/>
    <property type="match status" value="1"/>
</dbReference>
<keyword evidence="9" id="KW-0732">Signal</keyword>
<keyword evidence="4 7" id="KW-0326">Glycosidase</keyword>
<feature type="signal peptide" evidence="9">
    <location>
        <begin position="1"/>
        <end position="29"/>
    </location>
</feature>